<gene>
    <name evidence="1" type="ORF">L596_029362</name>
</gene>
<keyword evidence="2" id="KW-1185">Reference proteome</keyword>
<proteinExistence type="predicted"/>
<comment type="caution">
    <text evidence="1">The sequence shown here is derived from an EMBL/GenBank/DDBJ whole genome shotgun (WGS) entry which is preliminary data.</text>
</comment>
<name>A0A4U5LUE6_STECR</name>
<dbReference type="Proteomes" id="UP000298663">
    <property type="component" value="Unassembled WGS sequence"/>
</dbReference>
<reference evidence="1 2" key="2">
    <citation type="journal article" date="2019" name="G3 (Bethesda)">
        <title>Hybrid Assembly of the Genome of the Entomopathogenic Nematode Steinernema carpocapsae Identifies the X-Chromosome.</title>
        <authorList>
            <person name="Serra L."/>
            <person name="Macchietto M."/>
            <person name="Macias-Munoz A."/>
            <person name="McGill C.J."/>
            <person name="Rodriguez I.M."/>
            <person name="Rodriguez B."/>
            <person name="Murad R."/>
            <person name="Mortazavi A."/>
        </authorList>
    </citation>
    <scope>NUCLEOTIDE SEQUENCE [LARGE SCALE GENOMIC DNA]</scope>
    <source>
        <strain evidence="1 2">ALL</strain>
    </source>
</reference>
<reference evidence="1 2" key="1">
    <citation type="journal article" date="2015" name="Genome Biol.">
        <title>Comparative genomics of Steinernema reveals deeply conserved gene regulatory networks.</title>
        <authorList>
            <person name="Dillman A.R."/>
            <person name="Macchietto M."/>
            <person name="Porter C.F."/>
            <person name="Rogers A."/>
            <person name="Williams B."/>
            <person name="Antoshechkin I."/>
            <person name="Lee M.M."/>
            <person name="Goodwin Z."/>
            <person name="Lu X."/>
            <person name="Lewis E.E."/>
            <person name="Goodrich-Blair H."/>
            <person name="Stock S.P."/>
            <person name="Adams B.J."/>
            <person name="Sternberg P.W."/>
            <person name="Mortazavi A."/>
        </authorList>
    </citation>
    <scope>NUCLEOTIDE SEQUENCE [LARGE SCALE GENOMIC DNA]</scope>
    <source>
        <strain evidence="1 2">ALL</strain>
    </source>
</reference>
<sequence length="134" mass="15196">MNHLLHISDYPPSCTGTRRSSPAAFKRPCPSALEVVQFIAKNYLYSFTSNKTFSQVPAEIIRDVVEQRDKLSLNEFRELTNEFGFAANGSVGNIYISPVEVLEETDFRKIEFEGLGQLNGIHIERIIINWTEAT</sequence>
<dbReference type="EMBL" id="AZBU02000012">
    <property type="protein sequence ID" value="TKR59730.1"/>
    <property type="molecule type" value="Genomic_DNA"/>
</dbReference>
<evidence type="ECO:0000313" key="2">
    <source>
        <dbReference type="Proteomes" id="UP000298663"/>
    </source>
</evidence>
<evidence type="ECO:0000313" key="1">
    <source>
        <dbReference type="EMBL" id="TKR59730.1"/>
    </source>
</evidence>
<organism evidence="1 2">
    <name type="scientific">Steinernema carpocapsae</name>
    <name type="common">Entomopathogenic nematode</name>
    <dbReference type="NCBI Taxonomy" id="34508"/>
    <lineage>
        <taxon>Eukaryota</taxon>
        <taxon>Metazoa</taxon>
        <taxon>Ecdysozoa</taxon>
        <taxon>Nematoda</taxon>
        <taxon>Chromadorea</taxon>
        <taxon>Rhabditida</taxon>
        <taxon>Tylenchina</taxon>
        <taxon>Panagrolaimomorpha</taxon>
        <taxon>Strongyloidoidea</taxon>
        <taxon>Steinernematidae</taxon>
        <taxon>Steinernema</taxon>
    </lineage>
</organism>
<dbReference type="AlphaFoldDB" id="A0A4U5LUE6"/>
<protein>
    <submittedName>
        <fullName evidence="1">Uncharacterized protein</fullName>
    </submittedName>
</protein>
<accession>A0A4U5LUE6</accession>